<evidence type="ECO:0000313" key="3">
    <source>
        <dbReference type="Proteomes" id="UP000735302"/>
    </source>
</evidence>
<feature type="region of interest" description="Disordered" evidence="1">
    <location>
        <begin position="289"/>
        <end position="329"/>
    </location>
</feature>
<gene>
    <name evidence="2" type="ORF">PoB_006058900</name>
</gene>
<comment type="caution">
    <text evidence="2">The sequence shown here is derived from an EMBL/GenBank/DDBJ whole genome shotgun (WGS) entry which is preliminary data.</text>
</comment>
<proteinExistence type="predicted"/>
<name>A0AAV4CQB5_9GAST</name>
<reference evidence="2 3" key="1">
    <citation type="journal article" date="2021" name="Elife">
        <title>Chloroplast acquisition without the gene transfer in kleptoplastic sea slugs, Plakobranchus ocellatus.</title>
        <authorList>
            <person name="Maeda T."/>
            <person name="Takahashi S."/>
            <person name="Yoshida T."/>
            <person name="Shimamura S."/>
            <person name="Takaki Y."/>
            <person name="Nagai Y."/>
            <person name="Toyoda A."/>
            <person name="Suzuki Y."/>
            <person name="Arimoto A."/>
            <person name="Ishii H."/>
            <person name="Satoh N."/>
            <person name="Nishiyama T."/>
            <person name="Hasebe M."/>
            <person name="Maruyama T."/>
            <person name="Minagawa J."/>
            <person name="Obokata J."/>
            <person name="Shigenobu S."/>
        </authorList>
    </citation>
    <scope>NUCLEOTIDE SEQUENCE [LARGE SCALE GENOMIC DNA]</scope>
</reference>
<feature type="compositionally biased region" description="Polar residues" evidence="1">
    <location>
        <begin position="314"/>
        <end position="329"/>
    </location>
</feature>
<dbReference type="AlphaFoldDB" id="A0AAV4CQB5"/>
<evidence type="ECO:0000256" key="1">
    <source>
        <dbReference type="SAM" id="MobiDB-lite"/>
    </source>
</evidence>
<dbReference type="InterPro" id="IPR031630">
    <property type="entry name" value="CCDC117"/>
</dbReference>
<evidence type="ECO:0000313" key="2">
    <source>
        <dbReference type="EMBL" id="GFO34084.1"/>
    </source>
</evidence>
<dbReference type="Pfam" id="PF15810">
    <property type="entry name" value="CCDC117"/>
    <property type="match status" value="1"/>
</dbReference>
<dbReference type="EMBL" id="BLXT01006874">
    <property type="protein sequence ID" value="GFO34084.1"/>
    <property type="molecule type" value="Genomic_DNA"/>
</dbReference>
<sequence>MSTGRPAGWASTPLNDILCRQNRAAMSTASNMLSTFLRYMAATNFTSVMGMNQYRNPLGPQNGFTFTAPTQCSTLGTPRPSIETMSPINLSAPGVGASWQHSIPTTMPWVDMSSPPQNNTQGNATVFTGMPFNVFPSLQPPSSNIARRTKRKATDVPPEAPMSKVHLCADQLANMRITPHHTLNCETSRQSRRENDMSYLANSSEQWERFRELEERLAVDSDEQFQSSDKEEAEAQNGLVVRVAEGVFDLAKANSPILPRKVMEDINKPCMQIVLWQSPEHLIQQDIKKDDGKVACPPPSSNSSSSTTNSRTTYAHSTTNPSSSFSLPDISANNSSVPVGMEAMPAVNMFEPSHPPCAASSHSPFVFNRQATSADCSLSPSQDFLRPLTSSSGSPFFSPSSLSHFSTGANNLVDMTTPGSIGCLNNNNITNFNNNNNNNMGSGVMDMFDSLDDEMQL</sequence>
<accession>A0AAV4CQB5</accession>
<protein>
    <submittedName>
        <fullName evidence="2">Uncharacterized protein</fullName>
    </submittedName>
</protein>
<dbReference type="Proteomes" id="UP000735302">
    <property type="component" value="Unassembled WGS sequence"/>
</dbReference>
<keyword evidence="3" id="KW-1185">Reference proteome</keyword>
<feature type="compositionally biased region" description="Low complexity" evidence="1">
    <location>
        <begin position="301"/>
        <end position="313"/>
    </location>
</feature>
<organism evidence="2 3">
    <name type="scientific">Plakobranchus ocellatus</name>
    <dbReference type="NCBI Taxonomy" id="259542"/>
    <lineage>
        <taxon>Eukaryota</taxon>
        <taxon>Metazoa</taxon>
        <taxon>Spiralia</taxon>
        <taxon>Lophotrochozoa</taxon>
        <taxon>Mollusca</taxon>
        <taxon>Gastropoda</taxon>
        <taxon>Heterobranchia</taxon>
        <taxon>Euthyneura</taxon>
        <taxon>Panpulmonata</taxon>
        <taxon>Sacoglossa</taxon>
        <taxon>Placobranchoidea</taxon>
        <taxon>Plakobranchidae</taxon>
        <taxon>Plakobranchus</taxon>
    </lineage>
</organism>